<dbReference type="AlphaFoldDB" id="A0AAV7THL5"/>
<feature type="region of interest" description="Disordered" evidence="1">
    <location>
        <begin position="48"/>
        <end position="71"/>
    </location>
</feature>
<gene>
    <name evidence="2" type="ORF">NDU88_001176</name>
</gene>
<evidence type="ECO:0000313" key="3">
    <source>
        <dbReference type="Proteomes" id="UP001066276"/>
    </source>
</evidence>
<dbReference type="Proteomes" id="UP001066276">
    <property type="component" value="Chromosome 3_2"/>
</dbReference>
<keyword evidence="3" id="KW-1185">Reference proteome</keyword>
<protein>
    <submittedName>
        <fullName evidence="2">Uncharacterized protein</fullName>
    </submittedName>
</protein>
<name>A0AAV7THL5_PLEWA</name>
<comment type="caution">
    <text evidence="2">The sequence shown here is derived from an EMBL/GenBank/DDBJ whole genome shotgun (WGS) entry which is preliminary data.</text>
</comment>
<sequence>MAGPGPERHRDAEGSRHRWSRLRDPVNTAMLGRSLGCLSVEFRRAVQPGGSSGIGAPLTDADGAGQMWDPY</sequence>
<proteinExistence type="predicted"/>
<accession>A0AAV7THL5</accession>
<feature type="region of interest" description="Disordered" evidence="1">
    <location>
        <begin position="1"/>
        <end position="20"/>
    </location>
</feature>
<evidence type="ECO:0000256" key="1">
    <source>
        <dbReference type="SAM" id="MobiDB-lite"/>
    </source>
</evidence>
<organism evidence="2 3">
    <name type="scientific">Pleurodeles waltl</name>
    <name type="common">Iberian ribbed newt</name>
    <dbReference type="NCBI Taxonomy" id="8319"/>
    <lineage>
        <taxon>Eukaryota</taxon>
        <taxon>Metazoa</taxon>
        <taxon>Chordata</taxon>
        <taxon>Craniata</taxon>
        <taxon>Vertebrata</taxon>
        <taxon>Euteleostomi</taxon>
        <taxon>Amphibia</taxon>
        <taxon>Batrachia</taxon>
        <taxon>Caudata</taxon>
        <taxon>Salamandroidea</taxon>
        <taxon>Salamandridae</taxon>
        <taxon>Pleurodelinae</taxon>
        <taxon>Pleurodeles</taxon>
    </lineage>
</organism>
<evidence type="ECO:0000313" key="2">
    <source>
        <dbReference type="EMBL" id="KAJ1175891.1"/>
    </source>
</evidence>
<dbReference type="EMBL" id="JANPWB010000006">
    <property type="protein sequence ID" value="KAJ1175891.1"/>
    <property type="molecule type" value="Genomic_DNA"/>
</dbReference>
<reference evidence="2" key="1">
    <citation type="journal article" date="2022" name="bioRxiv">
        <title>Sequencing and chromosome-scale assembly of the giantPleurodeles waltlgenome.</title>
        <authorList>
            <person name="Brown T."/>
            <person name="Elewa A."/>
            <person name="Iarovenko S."/>
            <person name="Subramanian E."/>
            <person name="Araus A.J."/>
            <person name="Petzold A."/>
            <person name="Susuki M."/>
            <person name="Suzuki K.-i.T."/>
            <person name="Hayashi T."/>
            <person name="Toyoda A."/>
            <person name="Oliveira C."/>
            <person name="Osipova E."/>
            <person name="Leigh N.D."/>
            <person name="Simon A."/>
            <person name="Yun M.H."/>
        </authorList>
    </citation>
    <scope>NUCLEOTIDE SEQUENCE</scope>
    <source>
        <strain evidence="2">20211129_DDA</strain>
        <tissue evidence="2">Liver</tissue>
    </source>
</reference>